<dbReference type="Pfam" id="PF14703">
    <property type="entry name" value="PHM7_cyt"/>
    <property type="match status" value="1"/>
</dbReference>
<evidence type="ECO:0000256" key="6">
    <source>
        <dbReference type="ARBA" id="ARBA00023136"/>
    </source>
</evidence>
<feature type="compositionally biased region" description="Polar residues" evidence="7">
    <location>
        <begin position="368"/>
        <end position="378"/>
    </location>
</feature>
<dbReference type="GO" id="GO:0005227">
    <property type="term" value="F:calcium-activated cation channel activity"/>
    <property type="evidence" value="ECO:0007669"/>
    <property type="project" value="InterPro"/>
</dbReference>
<name>A0A2I1CQ33_ASPC2</name>
<feature type="transmembrane region" description="Helical" evidence="8">
    <location>
        <begin position="685"/>
        <end position="703"/>
    </location>
</feature>
<comment type="caution">
    <text evidence="13">The sequence shown here is derived from an EMBL/GenBank/DDBJ whole genome shotgun (WGS) entry which is preliminary data.</text>
</comment>
<evidence type="ECO:0000256" key="8">
    <source>
        <dbReference type="SAM" id="Phobius"/>
    </source>
</evidence>
<dbReference type="InterPro" id="IPR022257">
    <property type="entry name" value="PHM7_ext"/>
</dbReference>
<dbReference type="Pfam" id="PF12621">
    <property type="entry name" value="PHM7_ext"/>
    <property type="match status" value="1"/>
</dbReference>
<evidence type="ECO:0000313" key="13">
    <source>
        <dbReference type="EMBL" id="PKX99729.1"/>
    </source>
</evidence>
<dbReference type="InterPro" id="IPR032880">
    <property type="entry name" value="CSC1/OSCA1-like_N"/>
</dbReference>
<dbReference type="EMBL" id="MSFM01000034">
    <property type="protein sequence ID" value="PKX99729.1"/>
    <property type="molecule type" value="Genomic_DNA"/>
</dbReference>
<organism evidence="13 14">
    <name type="scientific">Aspergillus campestris (strain IBT 28561)</name>
    <dbReference type="NCBI Taxonomy" id="1392248"/>
    <lineage>
        <taxon>Eukaryota</taxon>
        <taxon>Fungi</taxon>
        <taxon>Dikarya</taxon>
        <taxon>Ascomycota</taxon>
        <taxon>Pezizomycotina</taxon>
        <taxon>Eurotiomycetes</taxon>
        <taxon>Eurotiomycetidae</taxon>
        <taxon>Eurotiales</taxon>
        <taxon>Aspergillaceae</taxon>
        <taxon>Aspergillus</taxon>
        <taxon>Aspergillus subgen. Circumdati</taxon>
    </lineage>
</organism>
<dbReference type="InterPro" id="IPR027815">
    <property type="entry name" value="CSC1/OSCA1-like_cyt"/>
</dbReference>
<evidence type="ECO:0000256" key="5">
    <source>
        <dbReference type="ARBA" id="ARBA00022989"/>
    </source>
</evidence>
<feature type="compositionally biased region" description="Polar residues" evidence="7">
    <location>
        <begin position="862"/>
        <end position="879"/>
    </location>
</feature>
<feature type="domain" description="CSC1/OSCA1-like 7TM region" evidence="9">
    <location>
        <begin position="517"/>
        <end position="733"/>
    </location>
</feature>
<sequence>MSNMSNISKDLESAGVSINTFLASLATAIVVFAVEFILFMLLKGKLTRIYQPRTYLVPDRERTEPSPSGSFDGSFPSSVPPAPEFIQKCGLDAYFFLRYLRMLLKIFLPLALLILPILLPLNQALHRYWGHLVIAVIVVVYVCAVFFDELRGYIRLRQAYLTSPQHRLRASATTVLVTAIPERWLSVDALDSLYDVFPGGIRNIWINRNFDDLNEKVKERDALALRLEAAETELVIKCKRAQLKQAKAAAKKEGKSAAEVQKKEKEAADRKASRLAMEAGISSGDPHQAHTLNELVTGGIPREIRSWGVKKTDGTLAAQKAPRGGLIAPPHPQEGSNNKDRRKSRSWPDTMADDMDPFQNNERDDRPSTSATPPNTKSRPPLWKTRPSNHSRKYLKDKDRETMRLPVFGISWMPSLWLMGKKVDTIDHCRKELARLNLEIEIDQQNPEKFPLMNSAFIQFNHQVAAHMACQAVSHHTPKQMAPRIVEISPDDVIWDNMSLRWWERYLRTFGILTLDAFTWLAWLATLPNWLVSAIQGILPALFLAILMALLPLMLRFLCRAQGLHTGMGVELTVQNYYFAFIFSTIINNVTNVTSWPELLAQNIPLSSNYFFSYMILQAMSVSAGALVQIVNLVSWFIFGPMFDSTARTKWARTTNLNQMQWGTFFPVYTTLASIGLIYCVISPLIMVFNVLTFGLFWFVYRYNTLYVTKFRFDTGGLLFPRAINHRLIGLFFLVRDVDGTVACEGQAICMIVVLVLTIGYQILLNEAFGPLIRYLPITLEDDAVRRDEEFERAQRTRLGLARDDDESDVVEPRWPSERQPSGLTPEIEMKQIESDAGRGTSQREVSPARLMPRRQSWVDRSPNQRSKYFGNSSSTSVPTIQRIQEDMAEDAESQDPSPHRAGRALFAGIQDELEDLTPDERDQLVQRAFQHDALRAKRPVIWIPRDDLGVSDDEIYRTQRFSKHIWISNEYQALDGKCRTIFSRSPPDFSEVDLIQL</sequence>
<dbReference type="AlphaFoldDB" id="A0A2I1CQ33"/>
<evidence type="ECO:0000259" key="12">
    <source>
        <dbReference type="Pfam" id="PF14703"/>
    </source>
</evidence>
<comment type="similarity">
    <text evidence="2">Belongs to the CSC1 (TC 1.A.17) family.</text>
</comment>
<dbReference type="PANTHER" id="PTHR13018">
    <property type="entry name" value="PROBABLE MEMBRANE PROTEIN DUF221-RELATED"/>
    <property type="match status" value="1"/>
</dbReference>
<dbReference type="GO" id="GO:0005886">
    <property type="term" value="C:plasma membrane"/>
    <property type="evidence" value="ECO:0007669"/>
    <property type="project" value="TreeGrafter"/>
</dbReference>
<evidence type="ECO:0000259" key="9">
    <source>
        <dbReference type="Pfam" id="PF02714"/>
    </source>
</evidence>
<feature type="transmembrane region" description="Helical" evidence="8">
    <location>
        <begin position="746"/>
        <end position="765"/>
    </location>
</feature>
<feature type="transmembrane region" description="Helical" evidence="8">
    <location>
        <begin position="102"/>
        <end position="122"/>
    </location>
</feature>
<feature type="transmembrane region" description="Helical" evidence="8">
    <location>
        <begin position="530"/>
        <end position="555"/>
    </location>
</feature>
<accession>A0A2I1CQ33</accession>
<gene>
    <name evidence="13" type="ORF">P168DRAFT_313810</name>
</gene>
<dbReference type="Proteomes" id="UP000234254">
    <property type="component" value="Unassembled WGS sequence"/>
</dbReference>
<comment type="subcellular location">
    <subcellularLocation>
        <location evidence="1">Membrane</location>
        <topology evidence="1">Multi-pass membrane protein</topology>
    </subcellularLocation>
</comment>
<feature type="compositionally biased region" description="Basic and acidic residues" evidence="7">
    <location>
        <begin position="250"/>
        <end position="272"/>
    </location>
</feature>
<feature type="transmembrane region" description="Helical" evidence="8">
    <location>
        <begin position="128"/>
        <end position="147"/>
    </location>
</feature>
<evidence type="ECO:0000256" key="2">
    <source>
        <dbReference type="ARBA" id="ARBA00007779"/>
    </source>
</evidence>
<keyword evidence="3" id="KW-0813">Transport</keyword>
<feature type="transmembrane region" description="Helical" evidence="8">
    <location>
        <begin position="20"/>
        <end position="42"/>
    </location>
</feature>
<dbReference type="InterPro" id="IPR045122">
    <property type="entry name" value="Csc1-like"/>
</dbReference>
<dbReference type="InterPro" id="IPR003864">
    <property type="entry name" value="CSC1/OSCA1-like_7TM"/>
</dbReference>
<dbReference type="VEuPathDB" id="FungiDB:P168DRAFT_313810"/>
<feature type="transmembrane region" description="Helical" evidence="8">
    <location>
        <begin position="715"/>
        <end position="734"/>
    </location>
</feature>
<dbReference type="GeneID" id="36547229"/>
<evidence type="ECO:0000259" key="10">
    <source>
        <dbReference type="Pfam" id="PF12621"/>
    </source>
</evidence>
<keyword evidence="5 8" id="KW-1133">Transmembrane helix</keyword>
<evidence type="ECO:0000313" key="14">
    <source>
        <dbReference type="Proteomes" id="UP000234254"/>
    </source>
</evidence>
<feature type="domain" description="CSC1/OSCA1-like N-terminal transmembrane" evidence="11">
    <location>
        <begin position="21"/>
        <end position="122"/>
    </location>
</feature>
<feature type="domain" description="CSC1/OSCA1-like cytosolic" evidence="12">
    <location>
        <begin position="173"/>
        <end position="497"/>
    </location>
</feature>
<feature type="domain" description="10TM putative phosphate transporter extracellular tail" evidence="10">
    <location>
        <begin position="919"/>
        <end position="989"/>
    </location>
</feature>
<feature type="transmembrane region" description="Helical" evidence="8">
    <location>
        <begin position="616"/>
        <end position="639"/>
    </location>
</feature>
<keyword evidence="6 8" id="KW-0472">Membrane</keyword>
<evidence type="ECO:0000256" key="3">
    <source>
        <dbReference type="ARBA" id="ARBA00022448"/>
    </source>
</evidence>
<dbReference type="OrthoDB" id="1076608at2759"/>
<feature type="transmembrane region" description="Helical" evidence="8">
    <location>
        <begin position="576"/>
        <end position="596"/>
    </location>
</feature>
<feature type="region of interest" description="Disordered" evidence="7">
    <location>
        <begin position="250"/>
        <end position="274"/>
    </location>
</feature>
<keyword evidence="14" id="KW-1185">Reference proteome</keyword>
<evidence type="ECO:0000256" key="7">
    <source>
        <dbReference type="SAM" id="MobiDB-lite"/>
    </source>
</evidence>
<dbReference type="PANTHER" id="PTHR13018:SF20">
    <property type="entry name" value="SPORULATION-SPECIFIC PROTEIN 75"/>
    <property type="match status" value="1"/>
</dbReference>
<evidence type="ECO:0000256" key="4">
    <source>
        <dbReference type="ARBA" id="ARBA00022692"/>
    </source>
</evidence>
<dbReference type="Pfam" id="PF02714">
    <property type="entry name" value="RSN1_7TM"/>
    <property type="match status" value="1"/>
</dbReference>
<keyword evidence="4 8" id="KW-0812">Transmembrane</keyword>
<feature type="region of interest" description="Disordered" evidence="7">
    <location>
        <begin position="320"/>
        <end position="397"/>
    </location>
</feature>
<reference evidence="13" key="1">
    <citation type="submission" date="2016-12" db="EMBL/GenBank/DDBJ databases">
        <title>The genomes of Aspergillus section Nigri reveals drivers in fungal speciation.</title>
        <authorList>
            <consortium name="DOE Joint Genome Institute"/>
            <person name="Vesth T.C."/>
            <person name="Nybo J."/>
            <person name="Theobald S."/>
            <person name="Brandl J."/>
            <person name="Frisvad J.C."/>
            <person name="Nielsen K.F."/>
            <person name="Lyhne E.K."/>
            <person name="Kogle M.E."/>
            <person name="Kuo A."/>
            <person name="Riley R."/>
            <person name="Clum A."/>
            <person name="Nolan M."/>
            <person name="Lipzen A."/>
            <person name="Salamov A."/>
            <person name="Henrissat B."/>
            <person name="Wiebenga A."/>
            <person name="De vries R.P."/>
            <person name="Grigoriev I.V."/>
            <person name="Mortensen U.H."/>
            <person name="Andersen M.R."/>
            <person name="Baker S.E."/>
        </authorList>
    </citation>
    <scope>NUCLEOTIDE SEQUENCE</scope>
    <source>
        <strain evidence="13">IBT 28561</strain>
    </source>
</reference>
<proteinExistence type="inferred from homology"/>
<protein>
    <submittedName>
        <fullName evidence="13">DUF221-domain-containing protein</fullName>
    </submittedName>
</protein>
<evidence type="ECO:0000259" key="11">
    <source>
        <dbReference type="Pfam" id="PF13967"/>
    </source>
</evidence>
<feature type="compositionally biased region" description="Basic and acidic residues" evidence="7">
    <location>
        <begin position="828"/>
        <end position="837"/>
    </location>
</feature>
<dbReference type="Pfam" id="PF13967">
    <property type="entry name" value="RSN1_TM"/>
    <property type="match status" value="1"/>
</dbReference>
<evidence type="ECO:0000256" key="1">
    <source>
        <dbReference type="ARBA" id="ARBA00004141"/>
    </source>
</evidence>
<dbReference type="RefSeq" id="XP_024688324.1">
    <property type="nucleotide sequence ID" value="XM_024839705.1"/>
</dbReference>
<feature type="region of interest" description="Disordered" evidence="7">
    <location>
        <begin position="797"/>
        <end position="879"/>
    </location>
</feature>
<feature type="transmembrane region" description="Helical" evidence="8">
    <location>
        <begin position="506"/>
        <end position="524"/>
    </location>
</feature>